<name>A0A5B8UKK8_9BACT</name>
<sequence length="182" mass="19653">MKILSTLLLVCLLSASMHTKAQSTASIFLKFVDQSGTPIPGESASTVYPNSTEGLSFSQGSEACATGSGCPVVTSPLNFMIFLDKSVNPLRRVMYNGQTLQSVDVYFRKPGATFDYLKIHIEQVKLLSIQESGTGTESNAVSLSLAPQRIGWTYTPQLSGGAPGTPVKFGWDIQSNVEWFSF</sequence>
<dbReference type="AlphaFoldDB" id="A0A5B8UKK8"/>
<dbReference type="KEGG" id="fgg:FSB75_13880"/>
<keyword evidence="3" id="KW-1185">Reference proteome</keyword>
<dbReference type="Pfam" id="PF05638">
    <property type="entry name" value="T6SS_HCP"/>
    <property type="match status" value="1"/>
</dbReference>
<dbReference type="Gene3D" id="2.30.110.20">
    <property type="entry name" value="Hcp1-like"/>
    <property type="match status" value="1"/>
</dbReference>
<protein>
    <submittedName>
        <fullName evidence="2">Type VI secretion system tube protein Hcp</fullName>
    </submittedName>
</protein>
<dbReference type="InterPro" id="IPR036624">
    <property type="entry name" value="Hcp1-lik_sf"/>
</dbReference>
<dbReference type="RefSeq" id="WP_146788682.1">
    <property type="nucleotide sequence ID" value="NZ_BAABIO010000003.1"/>
</dbReference>
<evidence type="ECO:0000313" key="2">
    <source>
        <dbReference type="EMBL" id="QEC56942.1"/>
    </source>
</evidence>
<feature type="chain" id="PRO_5022831147" evidence="1">
    <location>
        <begin position="22"/>
        <end position="182"/>
    </location>
</feature>
<dbReference type="Proteomes" id="UP000321204">
    <property type="component" value="Chromosome"/>
</dbReference>
<gene>
    <name evidence="2" type="ORF">FSB75_13880</name>
</gene>
<dbReference type="SUPFAM" id="SSF141452">
    <property type="entry name" value="Hcp1-like"/>
    <property type="match status" value="1"/>
</dbReference>
<dbReference type="EMBL" id="CP042433">
    <property type="protein sequence ID" value="QEC56942.1"/>
    <property type="molecule type" value="Genomic_DNA"/>
</dbReference>
<evidence type="ECO:0000256" key="1">
    <source>
        <dbReference type="SAM" id="SignalP"/>
    </source>
</evidence>
<organism evidence="2 3">
    <name type="scientific">Flavisolibacter ginsenosidimutans</name>
    <dbReference type="NCBI Taxonomy" id="661481"/>
    <lineage>
        <taxon>Bacteria</taxon>
        <taxon>Pseudomonadati</taxon>
        <taxon>Bacteroidota</taxon>
        <taxon>Chitinophagia</taxon>
        <taxon>Chitinophagales</taxon>
        <taxon>Chitinophagaceae</taxon>
        <taxon>Flavisolibacter</taxon>
    </lineage>
</organism>
<dbReference type="InterPro" id="IPR008514">
    <property type="entry name" value="T6SS_Hcp"/>
</dbReference>
<evidence type="ECO:0000313" key="3">
    <source>
        <dbReference type="Proteomes" id="UP000321204"/>
    </source>
</evidence>
<reference evidence="2 3" key="1">
    <citation type="journal article" date="2015" name="Int. J. Syst. Evol. Microbiol.">
        <title>Flavisolibacter ginsenosidimutans sp. nov., with ginsenoside-converting activity isolated from soil used for cultivating ginseng.</title>
        <authorList>
            <person name="Zhao Y."/>
            <person name="Liu Q."/>
            <person name="Kang M.S."/>
            <person name="Jin F."/>
            <person name="Yu H."/>
            <person name="Im W.T."/>
        </authorList>
    </citation>
    <scope>NUCLEOTIDE SEQUENCE [LARGE SCALE GENOMIC DNA]</scope>
    <source>
        <strain evidence="2 3">Gsoil 636</strain>
    </source>
</reference>
<accession>A0A5B8UKK8</accession>
<proteinExistence type="predicted"/>
<feature type="signal peptide" evidence="1">
    <location>
        <begin position="1"/>
        <end position="21"/>
    </location>
</feature>
<dbReference type="OrthoDB" id="1447896at2"/>
<keyword evidence="1" id="KW-0732">Signal</keyword>